<dbReference type="Proteomes" id="UP000008237">
    <property type="component" value="Unassembled WGS sequence"/>
</dbReference>
<proteinExistence type="predicted"/>
<feature type="region of interest" description="Disordered" evidence="1">
    <location>
        <begin position="513"/>
        <end position="544"/>
    </location>
</feature>
<feature type="region of interest" description="Disordered" evidence="1">
    <location>
        <begin position="783"/>
        <end position="810"/>
    </location>
</feature>
<feature type="compositionally biased region" description="Basic and acidic residues" evidence="1">
    <location>
        <begin position="477"/>
        <end position="492"/>
    </location>
</feature>
<evidence type="ECO:0000313" key="2">
    <source>
        <dbReference type="EMBL" id="EFN84072.1"/>
    </source>
</evidence>
<protein>
    <submittedName>
        <fullName evidence="2">Uncharacterized protein</fullName>
    </submittedName>
</protein>
<accession>E2BJR4</accession>
<sequence>MAEYTKEGLNALGFGLRDRRGGSIVPAASSSSSSIGLDEKLGGDPLSEMVTAAVKACVGSSWPLALGLRRKIRRACRMALGVHIGRRDDYRSMPEYRKRMKAYGKRFGLSALQFIEVMEDRFSDPEKMNWLCPEEVYLPGDCSSDRDEGVPYWSNGEDVSVFKGRHRNYKKFKKWKKWAETPVESGESWPSLRPDGNLPFLLRERRQDGERLPHLPHSAVLAGVAEVSQPKRKRRRSLRVGRWFSGPSSTSEGLARDPSMDEEEEEVVVSFPLAKPQGNVGIVSDILDDRLIPEMPMGMDGNSGEYKQERMRAHLGEELTPLEVGAKSSFVVELTQWEFRMHQYLLELETIGVRLWEALRSMDALVSDKEILSGGWRKNWRLNPFLIVAVAAVGGKEGIVIEDGTDKKVGSKGTARGPLNSVTVLGTGLELEPLDSRRVVGKEEEEEEENVSEVFRRRRKHNGRNENWKRCSSMETWKEKGRKEARANDVRRPRNLTGHGGLCLRVLHGQEQVGSAASDSESSGSGSGLGLGQQKRKRRRFRKRSIRIRKAGSDSYDSIICPDCHGSGCNVVEWRRNWDYGDCRPDVPAVVDGFSRWERNRSVPSGDRWPATPVSCVVARPGVARLMGTGEGNSGSSSRCWSRSKVFEEVQYARTGCGKEEGSKRLGNGKGMDKDGIEHDSLPAYTRWETRRRWDMGSGIRQEVSGDSELMRCCWETGHRRVECKGKVVGGRTRDMGFLNEENKKKNRNRNRELWITDGATILGRGSRGGMCRESMDWELARNRNRKGHTTRSMSRSRLDREGNSGSSSRCWSRSKVFEEVQYARTGCGKEEGSKRLDNGKGKGMDKDGIEHGSLPAYTRWETRWVPDTGSLLDGIRAACGVIPLDFGSADLLG</sequence>
<keyword evidence="3" id="KW-1185">Reference proteome</keyword>
<dbReference type="AlphaFoldDB" id="E2BJR4"/>
<dbReference type="EMBL" id="GL448616">
    <property type="protein sequence ID" value="EFN84072.1"/>
    <property type="molecule type" value="Genomic_DNA"/>
</dbReference>
<feature type="region of interest" description="Disordered" evidence="1">
    <location>
        <begin position="477"/>
        <end position="496"/>
    </location>
</feature>
<gene>
    <name evidence="2" type="ORF">EAI_08352</name>
</gene>
<feature type="compositionally biased region" description="Low complexity" evidence="1">
    <location>
        <begin position="514"/>
        <end position="524"/>
    </location>
</feature>
<organism evidence="3">
    <name type="scientific">Harpegnathos saltator</name>
    <name type="common">Jerdon's jumping ant</name>
    <dbReference type="NCBI Taxonomy" id="610380"/>
    <lineage>
        <taxon>Eukaryota</taxon>
        <taxon>Metazoa</taxon>
        <taxon>Ecdysozoa</taxon>
        <taxon>Arthropoda</taxon>
        <taxon>Hexapoda</taxon>
        <taxon>Insecta</taxon>
        <taxon>Pterygota</taxon>
        <taxon>Neoptera</taxon>
        <taxon>Endopterygota</taxon>
        <taxon>Hymenoptera</taxon>
        <taxon>Apocrita</taxon>
        <taxon>Aculeata</taxon>
        <taxon>Formicoidea</taxon>
        <taxon>Formicidae</taxon>
        <taxon>Ponerinae</taxon>
        <taxon>Ponerini</taxon>
        <taxon>Harpegnathos</taxon>
    </lineage>
</organism>
<evidence type="ECO:0000256" key="1">
    <source>
        <dbReference type="SAM" id="MobiDB-lite"/>
    </source>
</evidence>
<feature type="compositionally biased region" description="Basic residues" evidence="1">
    <location>
        <begin position="534"/>
        <end position="544"/>
    </location>
</feature>
<name>E2BJR4_HARSA</name>
<reference evidence="2 3" key="1">
    <citation type="journal article" date="2010" name="Science">
        <title>Genomic comparison of the ants Camponotus floridanus and Harpegnathos saltator.</title>
        <authorList>
            <person name="Bonasio R."/>
            <person name="Zhang G."/>
            <person name="Ye C."/>
            <person name="Mutti N.S."/>
            <person name="Fang X."/>
            <person name="Qin N."/>
            <person name="Donahue G."/>
            <person name="Yang P."/>
            <person name="Li Q."/>
            <person name="Li C."/>
            <person name="Zhang P."/>
            <person name="Huang Z."/>
            <person name="Berger S.L."/>
            <person name="Reinberg D."/>
            <person name="Wang J."/>
            <person name="Liebig J."/>
        </authorList>
    </citation>
    <scope>NUCLEOTIDE SEQUENCE [LARGE SCALE GENOMIC DNA]</scope>
    <source>
        <strain evidence="2 3">R22 G/1</strain>
    </source>
</reference>
<feature type="region of interest" description="Disordered" evidence="1">
    <location>
        <begin position="829"/>
        <end position="851"/>
    </location>
</feature>
<dbReference type="InParanoid" id="E2BJR4"/>
<evidence type="ECO:0000313" key="3">
    <source>
        <dbReference type="Proteomes" id="UP000008237"/>
    </source>
</evidence>